<name>A0A1J1CCS9_CALAY</name>
<accession>A0A1J1CCS9</accession>
<evidence type="ECO:0000313" key="2">
    <source>
        <dbReference type="Proteomes" id="UP000183868"/>
    </source>
</evidence>
<reference evidence="1 2" key="1">
    <citation type="submission" date="2016-11" db="EMBL/GenBank/DDBJ databases">
        <title>Genomic analysis of Caldithrix abyssi and proposal of a novel bacterial phylum Caldithrichaeota.</title>
        <authorList>
            <person name="Kublanov I."/>
            <person name="Sigalova O."/>
            <person name="Gavrilov S."/>
            <person name="Lebedinsky A."/>
            <person name="Ivanova N."/>
            <person name="Daum C."/>
            <person name="Reddy T."/>
            <person name="Klenk H.P."/>
            <person name="Goker M."/>
            <person name="Reva O."/>
            <person name="Miroshnichenko M."/>
            <person name="Kyprides N."/>
            <person name="Woyke T."/>
            <person name="Gelfand M."/>
        </authorList>
    </citation>
    <scope>NUCLEOTIDE SEQUENCE [LARGE SCALE GENOMIC DNA]</scope>
    <source>
        <strain evidence="1 2">LF13</strain>
    </source>
</reference>
<protein>
    <submittedName>
        <fullName evidence="1">Uncharacterized protein</fullName>
    </submittedName>
</protein>
<dbReference type="AlphaFoldDB" id="A0A1J1CCS9"/>
<gene>
    <name evidence="1" type="ORF">Cabys_3770</name>
</gene>
<organism evidence="1 2">
    <name type="scientific">Caldithrix abyssi DSM 13497</name>
    <dbReference type="NCBI Taxonomy" id="880073"/>
    <lineage>
        <taxon>Bacteria</taxon>
        <taxon>Pseudomonadati</taxon>
        <taxon>Calditrichota</taxon>
        <taxon>Calditrichia</taxon>
        <taxon>Calditrichales</taxon>
        <taxon>Calditrichaceae</taxon>
        <taxon>Caldithrix</taxon>
    </lineage>
</organism>
<dbReference type="Proteomes" id="UP000183868">
    <property type="component" value="Chromosome"/>
</dbReference>
<dbReference type="KEGG" id="caby:Cabys_3770"/>
<sequence length="72" mass="8270">MYATNSPKVAFKIPRQQSLTQNQPQRAQSNFFAVYANHRRKMIKQIILREKLSKSALITPEAVPKAILNECL</sequence>
<dbReference type="EMBL" id="CP018099">
    <property type="protein sequence ID" value="APF20515.1"/>
    <property type="molecule type" value="Genomic_DNA"/>
</dbReference>
<proteinExistence type="predicted"/>
<evidence type="ECO:0000313" key="1">
    <source>
        <dbReference type="EMBL" id="APF20515.1"/>
    </source>
</evidence>